<protein>
    <submittedName>
        <fullName evidence="6">N-methyl-L-tryptophan oxidase</fullName>
        <ecNumber evidence="6">1.5.3.2</ecNumber>
    </submittedName>
</protein>
<keyword evidence="4 6" id="KW-0560">Oxidoreductase</keyword>
<name>A0A6P0CCJ7_9RHOB</name>
<evidence type="ECO:0000256" key="1">
    <source>
        <dbReference type="ARBA" id="ARBA00001974"/>
    </source>
</evidence>
<dbReference type="InterPro" id="IPR006076">
    <property type="entry name" value="FAD-dep_OxRdtase"/>
</dbReference>
<dbReference type="EMBL" id="JAABNT010000010">
    <property type="protein sequence ID" value="NEK23882.1"/>
    <property type="molecule type" value="Genomic_DNA"/>
</dbReference>
<comment type="cofactor">
    <cofactor evidence="1">
        <name>FAD</name>
        <dbReference type="ChEBI" id="CHEBI:57692"/>
    </cofactor>
</comment>
<accession>A0A6P0CCJ7</accession>
<comment type="caution">
    <text evidence="6">The sequence shown here is derived from an EMBL/GenBank/DDBJ whole genome shotgun (WGS) entry which is preliminary data.</text>
</comment>
<dbReference type="RefSeq" id="WP_164354797.1">
    <property type="nucleotide sequence ID" value="NZ_JAABNT010000010.1"/>
</dbReference>
<dbReference type="GO" id="GO:0050131">
    <property type="term" value="F:N-methyl-L-amino-acid oxidase activity"/>
    <property type="evidence" value="ECO:0007669"/>
    <property type="project" value="UniProtKB-EC"/>
</dbReference>
<dbReference type="NCBIfam" id="NF008425">
    <property type="entry name" value="PRK11259.1"/>
    <property type="match status" value="1"/>
</dbReference>
<keyword evidence="2" id="KW-0285">Flavoprotein</keyword>
<dbReference type="PANTHER" id="PTHR10961">
    <property type="entry name" value="PEROXISOMAL SARCOSINE OXIDASE"/>
    <property type="match status" value="1"/>
</dbReference>
<dbReference type="EC" id="1.5.3.2" evidence="6"/>
<proteinExistence type="predicted"/>
<evidence type="ECO:0000256" key="3">
    <source>
        <dbReference type="ARBA" id="ARBA00022827"/>
    </source>
</evidence>
<dbReference type="InterPro" id="IPR045170">
    <property type="entry name" value="MTOX"/>
</dbReference>
<dbReference type="SUPFAM" id="SSF51905">
    <property type="entry name" value="FAD/NAD(P)-binding domain"/>
    <property type="match status" value="1"/>
</dbReference>
<evidence type="ECO:0000256" key="2">
    <source>
        <dbReference type="ARBA" id="ARBA00022630"/>
    </source>
</evidence>
<evidence type="ECO:0000259" key="5">
    <source>
        <dbReference type="Pfam" id="PF01266"/>
    </source>
</evidence>
<dbReference type="InterPro" id="IPR036188">
    <property type="entry name" value="FAD/NAD-bd_sf"/>
</dbReference>
<dbReference type="GO" id="GO:0008115">
    <property type="term" value="F:sarcosine oxidase activity"/>
    <property type="evidence" value="ECO:0007669"/>
    <property type="project" value="TreeGrafter"/>
</dbReference>
<dbReference type="Gene3D" id="3.50.50.60">
    <property type="entry name" value="FAD/NAD(P)-binding domain"/>
    <property type="match status" value="1"/>
</dbReference>
<dbReference type="AlphaFoldDB" id="A0A6P0CCJ7"/>
<reference evidence="6 7" key="1">
    <citation type="submission" date="2020-01" db="EMBL/GenBank/DDBJ databases">
        <title>Sulfitobacter sediminilitoris sp. nov., isolated from a tidal flat.</title>
        <authorList>
            <person name="Park S."/>
            <person name="Yoon J.-H."/>
        </authorList>
    </citation>
    <scope>NUCLEOTIDE SEQUENCE [LARGE SCALE GENOMIC DNA]</scope>
    <source>
        <strain evidence="6 7">JBTF-M27</strain>
    </source>
</reference>
<feature type="domain" description="FAD dependent oxidoreductase" evidence="5">
    <location>
        <begin position="13"/>
        <end position="363"/>
    </location>
</feature>
<dbReference type="GO" id="GO:0050660">
    <property type="term" value="F:flavin adenine dinucleotide binding"/>
    <property type="evidence" value="ECO:0007669"/>
    <property type="project" value="InterPro"/>
</dbReference>
<evidence type="ECO:0000256" key="4">
    <source>
        <dbReference type="ARBA" id="ARBA00023002"/>
    </source>
</evidence>
<dbReference type="Proteomes" id="UP000468591">
    <property type="component" value="Unassembled WGS sequence"/>
</dbReference>
<dbReference type="PANTHER" id="PTHR10961:SF7">
    <property type="entry name" value="FAD DEPENDENT OXIDOREDUCTASE DOMAIN-CONTAINING PROTEIN"/>
    <property type="match status" value="1"/>
</dbReference>
<keyword evidence="3" id="KW-0274">FAD</keyword>
<gene>
    <name evidence="6" type="primary">solA</name>
    <name evidence="6" type="ORF">GV827_15915</name>
</gene>
<dbReference type="SUPFAM" id="SSF54373">
    <property type="entry name" value="FAD-linked reductases, C-terminal domain"/>
    <property type="match status" value="1"/>
</dbReference>
<organism evidence="6 7">
    <name type="scientific">Sulfitobacter sediminilitoris</name>
    <dbReference type="NCBI Taxonomy" id="2698830"/>
    <lineage>
        <taxon>Bacteria</taxon>
        <taxon>Pseudomonadati</taxon>
        <taxon>Pseudomonadota</taxon>
        <taxon>Alphaproteobacteria</taxon>
        <taxon>Rhodobacterales</taxon>
        <taxon>Roseobacteraceae</taxon>
        <taxon>Sulfitobacter</taxon>
    </lineage>
</organism>
<evidence type="ECO:0000313" key="6">
    <source>
        <dbReference type="EMBL" id="NEK23882.1"/>
    </source>
</evidence>
<dbReference type="Pfam" id="PF01266">
    <property type="entry name" value="DAO"/>
    <property type="match status" value="1"/>
</dbReference>
<evidence type="ECO:0000313" key="7">
    <source>
        <dbReference type="Proteomes" id="UP000468591"/>
    </source>
</evidence>
<sequence>MANVGDFEMETFDVIVVGLGAMGSATAYTLAKRGARVLGIDANLPHSKLGSSHGPTRATRESYFESPEYVPLARRSNDLWRKLEAESNARLLDIKGALYFAPQNHPLLNGVCLAADQHGLAVEKIDTEEAEQRYPGFSVPDGWQILREPGAGLLQAEACLDAFRDLARRHGAQLRFQSAATRWRQEGGGVVVTVNGEEISAGRLVLTLGPWACDAFASLGLPLKPRRIPVVYFDTKQPKNYDPNDFSVYFWAAPEGFFAGKPHFDNLGTMLLRHDAGDAASPDTIQRVVTDKDRGEVSDFAAKYIPGLNDGIRSAHVCMYTMTPDNHFIVDQHPNMPDVTIATGFSGHGFKFAPIIGQMLADLALNGHTSLPVGFLSIDRFASKQAGAA</sequence>
<keyword evidence="7" id="KW-1185">Reference proteome</keyword>
<dbReference type="Gene3D" id="3.30.9.10">
    <property type="entry name" value="D-Amino Acid Oxidase, subunit A, domain 2"/>
    <property type="match status" value="1"/>
</dbReference>